<dbReference type="CDD" id="cd04301">
    <property type="entry name" value="NAT_SF"/>
    <property type="match status" value="1"/>
</dbReference>
<dbReference type="SUPFAM" id="SSF55729">
    <property type="entry name" value="Acyl-CoA N-acyltransferases (Nat)"/>
    <property type="match status" value="1"/>
</dbReference>
<dbReference type="InterPro" id="IPR016181">
    <property type="entry name" value="Acyl_CoA_acyltransferase"/>
</dbReference>
<dbReference type="PANTHER" id="PTHR43415">
    <property type="entry name" value="SPERMIDINE N(1)-ACETYLTRANSFERASE"/>
    <property type="match status" value="1"/>
</dbReference>
<dbReference type="PANTHER" id="PTHR43415:SF3">
    <property type="entry name" value="GNAT-FAMILY ACETYLTRANSFERASE"/>
    <property type="match status" value="1"/>
</dbReference>
<evidence type="ECO:0000313" key="3">
    <source>
        <dbReference type="EMBL" id="PQJ93811.1"/>
    </source>
</evidence>
<sequence>MNSNDQKTSSRATLNYRGLRVKDSEAIADIMSKPQVFHGLSSMPYTSEMVVKDLMADTEHKHWVIAELNGKVTGFIYLTWPSGRWRRVASLAMGVSDEATGQGIGFNLLKKALHTGFMYLDFERIELVVYQDNEAAIAIYKKIGLVNEGARKAQVIREGIYFDSYLMGITKSDYLSTHNKNK</sequence>
<dbReference type="InterPro" id="IPR000182">
    <property type="entry name" value="GNAT_dom"/>
</dbReference>
<protein>
    <submittedName>
        <fullName evidence="2">N-acetyltransferase</fullName>
    </submittedName>
</protein>
<keyword evidence="5" id="KW-1185">Reference proteome</keyword>
<reference evidence="2" key="4">
    <citation type="submission" date="2023-01" db="EMBL/GenBank/DDBJ databases">
        <title>Draft genome sequence of Aliivibrio sifiae strain NBRC 105001.</title>
        <authorList>
            <person name="Sun Q."/>
            <person name="Mori K."/>
        </authorList>
    </citation>
    <scope>NUCLEOTIDE SEQUENCE</scope>
    <source>
        <strain evidence="2">NBRC 105001</strain>
    </source>
</reference>
<evidence type="ECO:0000259" key="1">
    <source>
        <dbReference type="PROSITE" id="PS51186"/>
    </source>
</evidence>
<accession>A0A2S7XK74</accession>
<dbReference type="PROSITE" id="PS51186">
    <property type="entry name" value="GNAT"/>
    <property type="match status" value="1"/>
</dbReference>
<dbReference type="Proteomes" id="UP001156660">
    <property type="component" value="Unassembled WGS sequence"/>
</dbReference>
<reference evidence="2" key="1">
    <citation type="journal article" date="2014" name="Int. J. Syst. Evol. Microbiol.">
        <title>Complete genome of a new Firmicutes species belonging to the dominant human colonic microbiota ('Ruminococcus bicirculans') reveals two chromosomes and a selective capacity to utilize plant glucans.</title>
        <authorList>
            <consortium name="NISC Comparative Sequencing Program"/>
            <person name="Wegmann U."/>
            <person name="Louis P."/>
            <person name="Goesmann A."/>
            <person name="Henrissat B."/>
            <person name="Duncan S.H."/>
            <person name="Flint H.J."/>
        </authorList>
    </citation>
    <scope>NUCLEOTIDE SEQUENCE</scope>
    <source>
        <strain evidence="2">NBRC 105001</strain>
    </source>
</reference>
<dbReference type="OrthoDB" id="5292888at2"/>
<organism evidence="3 4">
    <name type="scientific">Aliivibrio sifiae</name>
    <dbReference type="NCBI Taxonomy" id="566293"/>
    <lineage>
        <taxon>Bacteria</taxon>
        <taxon>Pseudomonadati</taxon>
        <taxon>Pseudomonadota</taxon>
        <taxon>Gammaproteobacteria</taxon>
        <taxon>Vibrionales</taxon>
        <taxon>Vibrionaceae</taxon>
        <taxon>Aliivibrio</taxon>
    </lineage>
</organism>
<dbReference type="GO" id="GO:0016747">
    <property type="term" value="F:acyltransferase activity, transferring groups other than amino-acyl groups"/>
    <property type="evidence" value="ECO:0007669"/>
    <property type="project" value="InterPro"/>
</dbReference>
<feature type="domain" description="N-acetyltransferase" evidence="1">
    <location>
        <begin position="14"/>
        <end position="172"/>
    </location>
</feature>
<evidence type="ECO:0000313" key="4">
    <source>
        <dbReference type="Proteomes" id="UP000239273"/>
    </source>
</evidence>
<evidence type="ECO:0000313" key="5">
    <source>
        <dbReference type="Proteomes" id="UP001156660"/>
    </source>
</evidence>
<dbReference type="Proteomes" id="UP000239273">
    <property type="component" value="Unassembled WGS sequence"/>
</dbReference>
<comment type="caution">
    <text evidence="3">The sequence shown here is derived from an EMBL/GenBank/DDBJ whole genome shotgun (WGS) entry which is preliminary data.</text>
</comment>
<dbReference type="AlphaFoldDB" id="A0A2S7XK74"/>
<reference evidence="5" key="3">
    <citation type="journal article" date="2019" name="Int. J. Syst. Evol. Microbiol.">
        <title>The Global Catalogue of Microorganisms (GCM) 10K type strain sequencing project: providing services to taxonomists for standard genome sequencing and annotation.</title>
        <authorList>
            <consortium name="The Broad Institute Genomics Platform"/>
            <consortium name="The Broad Institute Genome Sequencing Center for Infectious Disease"/>
            <person name="Wu L."/>
            <person name="Ma J."/>
        </authorList>
    </citation>
    <scope>NUCLEOTIDE SEQUENCE [LARGE SCALE GENOMIC DNA]</scope>
    <source>
        <strain evidence="5">NBRC 105001</strain>
    </source>
</reference>
<dbReference type="RefSeq" id="WP_105063247.1">
    <property type="nucleotide sequence ID" value="NZ_BSOU01000005.1"/>
</dbReference>
<proteinExistence type="predicted"/>
<dbReference type="EMBL" id="BSOU01000005">
    <property type="protein sequence ID" value="GLR75244.1"/>
    <property type="molecule type" value="Genomic_DNA"/>
</dbReference>
<dbReference type="Pfam" id="PF00583">
    <property type="entry name" value="Acetyltransf_1"/>
    <property type="match status" value="1"/>
</dbReference>
<reference evidence="3 4" key="2">
    <citation type="submission" date="2016-12" db="EMBL/GenBank/DDBJ databases">
        <title>Diversity of luminous bacteria.</title>
        <authorList>
            <person name="Yoshizawa S."/>
            <person name="Kogure K."/>
        </authorList>
    </citation>
    <scope>NUCLEOTIDE SEQUENCE [LARGE SCALE GENOMIC DNA]</scope>
    <source>
        <strain evidence="3 4">NBRC 105001</strain>
    </source>
</reference>
<gene>
    <name evidence="3" type="ORF">BTO23_06905</name>
    <name evidence="2" type="ORF">GCM10007855_21180</name>
</gene>
<dbReference type="Gene3D" id="3.40.630.30">
    <property type="match status" value="1"/>
</dbReference>
<evidence type="ECO:0000313" key="2">
    <source>
        <dbReference type="EMBL" id="GLR75244.1"/>
    </source>
</evidence>
<dbReference type="EMBL" id="MSCP01000001">
    <property type="protein sequence ID" value="PQJ93811.1"/>
    <property type="molecule type" value="Genomic_DNA"/>
</dbReference>
<name>A0A2S7XK74_9GAMM</name>